<dbReference type="OrthoDB" id="9801161at2"/>
<keyword evidence="11 13" id="KW-0460">Magnesium</keyword>
<dbReference type="Gene3D" id="3.30.70.141">
    <property type="entry name" value="Nucleoside diphosphate kinase-like domain"/>
    <property type="match status" value="1"/>
</dbReference>
<dbReference type="RefSeq" id="WP_047264002.1">
    <property type="nucleotide sequence ID" value="NZ_CP004021.1"/>
</dbReference>
<proteinExistence type="inferred from homology"/>
<evidence type="ECO:0000256" key="10">
    <source>
        <dbReference type="ARBA" id="ARBA00022840"/>
    </source>
</evidence>
<comment type="cofactor">
    <cofactor evidence="1 13">
        <name>Mg(2+)</name>
        <dbReference type="ChEBI" id="CHEBI:18420"/>
    </cofactor>
</comment>
<dbReference type="PROSITE" id="PS51374">
    <property type="entry name" value="NDPK_LIKE"/>
    <property type="match status" value="1"/>
</dbReference>
<dbReference type="STRING" id="1277257.G293_01555"/>
<evidence type="ECO:0000256" key="6">
    <source>
        <dbReference type="ARBA" id="ARBA00022679"/>
    </source>
</evidence>
<dbReference type="Proteomes" id="UP000035503">
    <property type="component" value="Chromosome"/>
</dbReference>
<dbReference type="KEGG" id="lau:G293_01555"/>
<dbReference type="HAMAP" id="MF_00451">
    <property type="entry name" value="NDP_kinase"/>
    <property type="match status" value="1"/>
</dbReference>
<feature type="binding site" evidence="13 14">
    <location>
        <position position="11"/>
    </location>
    <ligand>
        <name>ATP</name>
        <dbReference type="ChEBI" id="CHEBI:30616"/>
    </ligand>
</feature>
<keyword evidence="9 13" id="KW-0418">Kinase</keyword>
<dbReference type="GO" id="GO:0005524">
    <property type="term" value="F:ATP binding"/>
    <property type="evidence" value="ECO:0007669"/>
    <property type="project" value="UniProtKB-UniRule"/>
</dbReference>
<comment type="catalytic activity">
    <reaction evidence="13 16">
        <text>a 2'-deoxyribonucleoside 5'-diphosphate + ATP = a 2'-deoxyribonucleoside 5'-triphosphate + ADP</text>
        <dbReference type="Rhea" id="RHEA:44640"/>
        <dbReference type="ChEBI" id="CHEBI:30616"/>
        <dbReference type="ChEBI" id="CHEBI:61560"/>
        <dbReference type="ChEBI" id="CHEBI:73316"/>
        <dbReference type="ChEBI" id="CHEBI:456216"/>
        <dbReference type="EC" id="2.7.4.6"/>
    </reaction>
</comment>
<keyword evidence="6 13" id="KW-0808">Transferase</keyword>
<dbReference type="InterPro" id="IPR001564">
    <property type="entry name" value="Nucleoside_diP_kinase"/>
</dbReference>
<comment type="catalytic activity">
    <reaction evidence="13">
        <text>a ribonucleoside 5'-diphosphate + ATP = a ribonucleoside 5'-triphosphate + ADP</text>
        <dbReference type="Rhea" id="RHEA:18113"/>
        <dbReference type="ChEBI" id="CHEBI:30616"/>
        <dbReference type="ChEBI" id="CHEBI:57930"/>
        <dbReference type="ChEBI" id="CHEBI:61557"/>
        <dbReference type="ChEBI" id="CHEBI:456216"/>
        <dbReference type="EC" id="2.7.4.6"/>
    </reaction>
</comment>
<feature type="domain" description="Nucleoside diphosphate kinase-like" evidence="17">
    <location>
        <begin position="3"/>
        <end position="140"/>
    </location>
</feature>
<dbReference type="SUPFAM" id="SSF54919">
    <property type="entry name" value="Nucleoside diphosphate kinase, NDK"/>
    <property type="match status" value="1"/>
</dbReference>
<feature type="active site" description="Pros-phosphohistidine intermediate" evidence="13 14">
    <location>
        <position position="117"/>
    </location>
</feature>
<keyword evidence="7 13" id="KW-0479">Metal-binding</keyword>
<evidence type="ECO:0000256" key="16">
    <source>
        <dbReference type="RuleBase" id="RU004013"/>
    </source>
</evidence>
<dbReference type="CDD" id="cd04413">
    <property type="entry name" value="NDPk_I"/>
    <property type="match status" value="1"/>
</dbReference>
<keyword evidence="13" id="KW-0963">Cytoplasm</keyword>
<dbReference type="EMBL" id="CP004021">
    <property type="protein sequence ID" value="AKK19943.1"/>
    <property type="molecule type" value="Genomic_DNA"/>
</dbReference>
<comment type="subunit">
    <text evidence="13">Homotetramer.</text>
</comment>
<evidence type="ECO:0000313" key="18">
    <source>
        <dbReference type="EMBL" id="AKK19943.1"/>
    </source>
</evidence>
<feature type="binding site" evidence="13 14">
    <location>
        <position position="59"/>
    </location>
    <ligand>
        <name>ATP</name>
        <dbReference type="ChEBI" id="CHEBI:30616"/>
    </ligand>
</feature>
<keyword evidence="8 13" id="KW-0547">Nucleotide-binding</keyword>
<evidence type="ECO:0000256" key="12">
    <source>
        <dbReference type="ARBA" id="ARBA00023080"/>
    </source>
</evidence>
<keyword evidence="19" id="KW-1185">Reference proteome</keyword>
<dbReference type="GO" id="GO:0006241">
    <property type="term" value="P:CTP biosynthetic process"/>
    <property type="evidence" value="ECO:0007669"/>
    <property type="project" value="UniProtKB-UniRule"/>
</dbReference>
<gene>
    <name evidence="13" type="primary">ndk</name>
    <name evidence="18" type="ORF">G293_01555</name>
</gene>
<evidence type="ECO:0000256" key="1">
    <source>
        <dbReference type="ARBA" id="ARBA00001946"/>
    </source>
</evidence>
<evidence type="ECO:0000259" key="17">
    <source>
        <dbReference type="SMART" id="SM00562"/>
    </source>
</evidence>
<dbReference type="InterPro" id="IPR034907">
    <property type="entry name" value="NDK-like_dom"/>
</dbReference>
<evidence type="ECO:0000256" key="9">
    <source>
        <dbReference type="ARBA" id="ARBA00022777"/>
    </source>
</evidence>
<dbReference type="InterPro" id="IPR023005">
    <property type="entry name" value="Nucleoside_diP_kinase_AS"/>
</dbReference>
<feature type="binding site" evidence="13 14">
    <location>
        <position position="93"/>
    </location>
    <ligand>
        <name>ATP</name>
        <dbReference type="ChEBI" id="CHEBI:30616"/>
    </ligand>
</feature>
<name>A0A0G3I673_LIBAF</name>
<dbReference type="Pfam" id="PF00334">
    <property type="entry name" value="NDK"/>
    <property type="match status" value="1"/>
</dbReference>
<dbReference type="PROSITE" id="PS00469">
    <property type="entry name" value="NDPK"/>
    <property type="match status" value="1"/>
</dbReference>
<dbReference type="PATRIC" id="fig|1277257.4.peg.338"/>
<evidence type="ECO:0000256" key="5">
    <source>
        <dbReference type="ARBA" id="ARBA00022553"/>
    </source>
</evidence>
<accession>A0A0G3I673</accession>
<organism evidence="18 19">
    <name type="scientific">Candidatus Liberibacter africanus PTSAPSY</name>
    <dbReference type="NCBI Taxonomy" id="1277257"/>
    <lineage>
        <taxon>Bacteria</taxon>
        <taxon>Pseudomonadati</taxon>
        <taxon>Pseudomonadota</taxon>
        <taxon>Alphaproteobacteria</taxon>
        <taxon>Hyphomicrobiales</taxon>
        <taxon>Rhizobiaceae</taxon>
        <taxon>Liberibacter</taxon>
    </lineage>
</organism>
<feature type="binding site" evidence="13 14">
    <location>
        <position position="87"/>
    </location>
    <ligand>
        <name>ATP</name>
        <dbReference type="ChEBI" id="CHEBI:30616"/>
    </ligand>
</feature>
<protein>
    <recommendedName>
        <fullName evidence="4 13">Nucleoside diphosphate kinase</fullName>
        <shortName evidence="13">NDK</shortName>
        <shortName evidence="13">NDP kinase</shortName>
        <ecNumber evidence="3 13">2.7.4.6</ecNumber>
    </recommendedName>
    <alternativeName>
        <fullName evidence="13">Nucleoside-2-P kinase</fullName>
    </alternativeName>
</protein>
<dbReference type="GO" id="GO:0005737">
    <property type="term" value="C:cytoplasm"/>
    <property type="evidence" value="ECO:0007669"/>
    <property type="project" value="UniProtKB-SubCell"/>
</dbReference>
<dbReference type="EC" id="2.7.4.6" evidence="3 13"/>
<dbReference type="SMART" id="SM00562">
    <property type="entry name" value="NDK"/>
    <property type="match status" value="1"/>
</dbReference>
<dbReference type="GO" id="GO:0004550">
    <property type="term" value="F:nucleoside diphosphate kinase activity"/>
    <property type="evidence" value="ECO:0007669"/>
    <property type="project" value="UniProtKB-UniRule"/>
</dbReference>
<comment type="similarity">
    <text evidence="2 13 14 15">Belongs to the NDK family.</text>
</comment>
<dbReference type="InterPro" id="IPR036850">
    <property type="entry name" value="NDK-like_dom_sf"/>
</dbReference>
<feature type="binding site" evidence="13 14">
    <location>
        <position position="104"/>
    </location>
    <ligand>
        <name>ATP</name>
        <dbReference type="ChEBI" id="CHEBI:30616"/>
    </ligand>
</feature>
<evidence type="ECO:0000256" key="13">
    <source>
        <dbReference type="HAMAP-Rule" id="MF_00451"/>
    </source>
</evidence>
<dbReference type="GO" id="GO:0006228">
    <property type="term" value="P:UTP biosynthetic process"/>
    <property type="evidence" value="ECO:0007669"/>
    <property type="project" value="UniProtKB-UniRule"/>
</dbReference>
<comment type="function">
    <text evidence="13">Major role in the synthesis of nucleoside triphosphates other than ATP. The ATP gamma phosphate is transferred to the NDP beta phosphate via a ping-pong mechanism, using a phosphorylated active-site intermediate.</text>
</comment>
<evidence type="ECO:0000313" key="19">
    <source>
        <dbReference type="Proteomes" id="UP000035503"/>
    </source>
</evidence>
<keyword evidence="5 13" id="KW-0597">Phosphoprotein</keyword>
<feature type="binding site" evidence="13 14">
    <location>
        <position position="114"/>
    </location>
    <ligand>
        <name>ATP</name>
        <dbReference type="ChEBI" id="CHEBI:30616"/>
    </ligand>
</feature>
<comment type="subcellular location">
    <subcellularLocation>
        <location evidence="13">Cytoplasm</location>
    </subcellularLocation>
</comment>
<evidence type="ECO:0000256" key="11">
    <source>
        <dbReference type="ARBA" id="ARBA00022842"/>
    </source>
</evidence>
<dbReference type="GO" id="GO:0006183">
    <property type="term" value="P:GTP biosynthetic process"/>
    <property type="evidence" value="ECO:0007669"/>
    <property type="project" value="UniProtKB-UniRule"/>
</dbReference>
<keyword evidence="10 13" id="KW-0067">ATP-binding</keyword>
<evidence type="ECO:0000256" key="2">
    <source>
        <dbReference type="ARBA" id="ARBA00008142"/>
    </source>
</evidence>
<dbReference type="NCBIfam" id="NF001908">
    <property type="entry name" value="PRK00668.1"/>
    <property type="match status" value="1"/>
</dbReference>
<evidence type="ECO:0000256" key="7">
    <source>
        <dbReference type="ARBA" id="ARBA00022723"/>
    </source>
</evidence>
<sequence length="140" mass="15918">MAIEKTFSMIKPDAVKRNLIGSIIRDLEDIGLRIVAAKFTWMSEKQAECFYMVHKDRNFFPELVQTMASGPVFLQVLEGEKAVFKNREVMGDTDPKKALKGTIRNKYGISIGENSIHGSDSLQTALEEISYWFAKNEIVR</sequence>
<evidence type="ECO:0000256" key="4">
    <source>
        <dbReference type="ARBA" id="ARBA00017632"/>
    </source>
</evidence>
<reference evidence="18 19" key="1">
    <citation type="journal article" date="2015" name="Genome Announc.">
        <title>Complete Genome Sequence of 'Candidatus Liberibacter africanus,' a Bacterium Associated with Citrus Huanglongbing.</title>
        <authorList>
            <person name="Lin H."/>
            <person name="Pietersen G."/>
            <person name="Han C."/>
            <person name="Read D.A."/>
            <person name="Lou B."/>
            <person name="Gupta G."/>
            <person name="Civerolo E.L."/>
        </authorList>
    </citation>
    <scope>NUCLEOTIDE SEQUENCE [LARGE SCALE GENOMIC DNA]</scope>
    <source>
        <strain evidence="18 19">PTSAPSY</strain>
    </source>
</reference>
<keyword evidence="12 13" id="KW-0546">Nucleotide metabolism</keyword>
<dbReference type="AlphaFoldDB" id="A0A0G3I673"/>
<evidence type="ECO:0000256" key="14">
    <source>
        <dbReference type="PROSITE-ProRule" id="PRU00706"/>
    </source>
</evidence>
<dbReference type="PRINTS" id="PR01243">
    <property type="entry name" value="NUCDPKINASE"/>
</dbReference>
<dbReference type="FunFam" id="3.30.70.141:FF:000003">
    <property type="entry name" value="Nucleoside diphosphate kinase"/>
    <property type="match status" value="1"/>
</dbReference>
<dbReference type="GO" id="GO:0046872">
    <property type="term" value="F:metal ion binding"/>
    <property type="evidence" value="ECO:0007669"/>
    <property type="project" value="UniProtKB-KW"/>
</dbReference>
<dbReference type="PANTHER" id="PTHR11349">
    <property type="entry name" value="NUCLEOSIDE DIPHOSPHATE KINASE"/>
    <property type="match status" value="1"/>
</dbReference>
<evidence type="ECO:0000256" key="15">
    <source>
        <dbReference type="RuleBase" id="RU004011"/>
    </source>
</evidence>
<evidence type="ECO:0000256" key="8">
    <source>
        <dbReference type="ARBA" id="ARBA00022741"/>
    </source>
</evidence>
<evidence type="ECO:0000256" key="3">
    <source>
        <dbReference type="ARBA" id="ARBA00012966"/>
    </source>
</evidence>